<organism evidence="2 3">
    <name type="scientific">Halorarum salinum</name>
    <dbReference type="NCBI Taxonomy" id="2743089"/>
    <lineage>
        <taxon>Archaea</taxon>
        <taxon>Methanobacteriati</taxon>
        <taxon>Methanobacteriota</taxon>
        <taxon>Stenosarchaea group</taxon>
        <taxon>Halobacteria</taxon>
        <taxon>Halobacteriales</taxon>
        <taxon>Haloferacaceae</taxon>
        <taxon>Halorarum</taxon>
    </lineage>
</organism>
<feature type="transmembrane region" description="Helical" evidence="1">
    <location>
        <begin position="85"/>
        <end position="104"/>
    </location>
</feature>
<dbReference type="AlphaFoldDB" id="A0A7D5L8B3"/>
<dbReference type="Proteomes" id="UP000509626">
    <property type="component" value="Chromosome"/>
</dbReference>
<evidence type="ECO:0000256" key="1">
    <source>
        <dbReference type="SAM" id="Phobius"/>
    </source>
</evidence>
<dbReference type="KEGG" id="halu:HUG12_00215"/>
<keyword evidence="1" id="KW-0812">Transmembrane</keyword>
<feature type="transmembrane region" description="Helical" evidence="1">
    <location>
        <begin position="46"/>
        <end position="65"/>
    </location>
</feature>
<evidence type="ECO:0000313" key="2">
    <source>
        <dbReference type="EMBL" id="QLG60272.1"/>
    </source>
</evidence>
<evidence type="ECO:0000313" key="3">
    <source>
        <dbReference type="Proteomes" id="UP000509626"/>
    </source>
</evidence>
<reference evidence="2 3" key="1">
    <citation type="submission" date="2020-06" db="EMBL/GenBank/DDBJ databases">
        <title>NJ-3-1, isolated from saline soil.</title>
        <authorList>
            <person name="Cui H.L."/>
            <person name="Shi X."/>
        </authorList>
    </citation>
    <scope>NUCLEOTIDE SEQUENCE [LARGE SCALE GENOMIC DNA]</scope>
    <source>
        <strain evidence="2 3">NJ-3-1</strain>
    </source>
</reference>
<protein>
    <submittedName>
        <fullName evidence="2">Uncharacterized protein</fullName>
    </submittedName>
</protein>
<name>A0A7D5L8B3_9EURY</name>
<dbReference type="EMBL" id="CP058579">
    <property type="protein sequence ID" value="QLG60272.1"/>
    <property type="molecule type" value="Genomic_DNA"/>
</dbReference>
<keyword evidence="1" id="KW-0472">Membrane</keyword>
<accession>A0A7D5L8B3</accession>
<feature type="transmembrane region" description="Helical" evidence="1">
    <location>
        <begin position="15"/>
        <end position="34"/>
    </location>
</feature>
<gene>
    <name evidence="2" type="ORF">HUG12_00215</name>
</gene>
<keyword evidence="1" id="KW-1133">Transmembrane helix</keyword>
<keyword evidence="3" id="KW-1185">Reference proteome</keyword>
<sequence length="110" mass="12280">MLDDLVEPLIRTFGVHYVVGTWLFIPSILALGLLSTDIEHRGARVTALLLPYLIWPASLWMLKAIYDVVPMIRVLFGVDLTDLSIFGFLVILIHGYLIEVTEALTGGLRS</sequence>
<proteinExistence type="predicted"/>
<dbReference type="GeneID" id="56035836"/>
<dbReference type="OrthoDB" id="350599at2157"/>
<dbReference type="RefSeq" id="WP_179266858.1">
    <property type="nucleotide sequence ID" value="NZ_CP058579.1"/>
</dbReference>